<feature type="domain" description="Lipid A biosynthesis N-terminal" evidence="2">
    <location>
        <begin position="27"/>
        <end position="98"/>
    </location>
</feature>
<proteinExistence type="predicted"/>
<accession>A0ABV3PE76</accession>
<evidence type="ECO:0000256" key="1">
    <source>
        <dbReference type="SAM" id="Phobius"/>
    </source>
</evidence>
<feature type="transmembrane region" description="Helical" evidence="1">
    <location>
        <begin position="53"/>
        <end position="73"/>
    </location>
</feature>
<keyword evidence="1" id="KW-1133">Transmembrane helix</keyword>
<evidence type="ECO:0000313" key="3">
    <source>
        <dbReference type="EMBL" id="MEW9303940.1"/>
    </source>
</evidence>
<name>A0ABV3PE76_9HYPH</name>
<dbReference type="InterPro" id="IPR011499">
    <property type="entry name" value="Lipid_A_biosynth_N"/>
</dbReference>
<keyword evidence="1" id="KW-0472">Membrane</keyword>
<dbReference type="Pfam" id="PF07578">
    <property type="entry name" value="LAB_N"/>
    <property type="match status" value="1"/>
</dbReference>
<feature type="transmembrane region" description="Helical" evidence="1">
    <location>
        <begin position="79"/>
        <end position="100"/>
    </location>
</feature>
<organism evidence="3 4">
    <name type="scientific">Labrys neptuniae</name>
    <dbReference type="NCBI Taxonomy" id="376174"/>
    <lineage>
        <taxon>Bacteria</taxon>
        <taxon>Pseudomonadati</taxon>
        <taxon>Pseudomonadota</taxon>
        <taxon>Alphaproteobacteria</taxon>
        <taxon>Hyphomicrobiales</taxon>
        <taxon>Xanthobacteraceae</taxon>
        <taxon>Labrys</taxon>
    </lineage>
</organism>
<comment type="caution">
    <text evidence="3">The sequence shown here is derived from an EMBL/GenBank/DDBJ whole genome shotgun (WGS) entry which is preliminary data.</text>
</comment>
<gene>
    <name evidence="3" type="ORF">ABXS05_00205</name>
</gene>
<dbReference type="Proteomes" id="UP001555786">
    <property type="component" value="Unassembled WGS sequence"/>
</dbReference>
<dbReference type="RefSeq" id="WP_367622510.1">
    <property type="nucleotide sequence ID" value="NZ_JBFNQD010000001.1"/>
</dbReference>
<feature type="transmembrane region" description="Helical" evidence="1">
    <location>
        <begin position="23"/>
        <end position="41"/>
    </location>
</feature>
<evidence type="ECO:0000259" key="2">
    <source>
        <dbReference type="SMART" id="SM01259"/>
    </source>
</evidence>
<reference evidence="3 4" key="1">
    <citation type="submission" date="2024-07" db="EMBL/GenBank/DDBJ databases">
        <title>Description of Labrys sedimenti sp. nov., isolated from a diclofenac-degrading enrichment culture.</title>
        <authorList>
            <person name="Tancsics A."/>
            <person name="Csepanyi A."/>
        </authorList>
    </citation>
    <scope>NUCLEOTIDE SEQUENCE [LARGE SCALE GENOMIC DNA]</scope>
    <source>
        <strain evidence="3 4">LMG 23578</strain>
    </source>
</reference>
<dbReference type="EMBL" id="JBFNQD010000001">
    <property type="protein sequence ID" value="MEW9303940.1"/>
    <property type="molecule type" value="Genomic_DNA"/>
</dbReference>
<dbReference type="Gene3D" id="1.20.1280.290">
    <property type="match status" value="1"/>
</dbReference>
<sequence length="117" mass="12951">MLIELSNALGGYLHNVFYTNFDFWLVLGLFAQALFTARFVIQWWVSERAGKSVIPFSFWILSIGGGGLLFLYALVRADLVYIIGQGSGLAIYIRNVSLVLKEKREAKEAAEGQGASS</sequence>
<keyword evidence="1" id="KW-0812">Transmembrane</keyword>
<keyword evidence="4" id="KW-1185">Reference proteome</keyword>
<protein>
    <submittedName>
        <fullName evidence="3">Lipid-A-disaccharide synthase N-terminal domain-containing protein</fullName>
    </submittedName>
</protein>
<evidence type="ECO:0000313" key="4">
    <source>
        <dbReference type="Proteomes" id="UP001555786"/>
    </source>
</evidence>
<dbReference type="SMART" id="SM01259">
    <property type="entry name" value="LAB_N"/>
    <property type="match status" value="1"/>
</dbReference>